<evidence type="ECO:0000313" key="1">
    <source>
        <dbReference type="EMBL" id="KZD91606.1"/>
    </source>
</evidence>
<sequence length="40" mass="4616">MFEIIIPKHCSAEKVTRRESACSVYMLRDKLSSKQNMGEV</sequence>
<reference evidence="1 2" key="1">
    <citation type="submission" date="2015-09" db="EMBL/GenBank/DDBJ databases">
        <title>Spore heat resistance.</title>
        <authorList>
            <person name="Boekhorst J."/>
            <person name="Berendsen E.M."/>
            <person name="Wells-Bennik M.H."/>
            <person name="Kuipers O.P."/>
        </authorList>
    </citation>
    <scope>NUCLEOTIDE SEQUENCE [LARGE SCALE GENOMIC DNA]</scope>
    <source>
        <strain evidence="1 2">B4122</strain>
    </source>
</reference>
<accession>A0AAP1E1W3</accession>
<organism evidence="1 2">
    <name type="scientific">Bacillus subtilis</name>
    <dbReference type="NCBI Taxonomy" id="1423"/>
    <lineage>
        <taxon>Bacteria</taxon>
        <taxon>Bacillati</taxon>
        <taxon>Bacillota</taxon>
        <taxon>Bacilli</taxon>
        <taxon>Bacillales</taxon>
        <taxon>Bacillaceae</taxon>
        <taxon>Bacillus</taxon>
    </lineage>
</organism>
<proteinExistence type="predicted"/>
<comment type="caution">
    <text evidence="1">The sequence shown here is derived from an EMBL/GenBank/DDBJ whole genome shotgun (WGS) entry which is preliminary data.</text>
</comment>
<dbReference type="AlphaFoldDB" id="A0AAP1E1W3"/>
<name>A0AAP1E1W3_BACIU</name>
<dbReference type="Proteomes" id="UP000076442">
    <property type="component" value="Unassembled WGS sequence"/>
</dbReference>
<gene>
    <name evidence="1" type="ORF">B4122_2248</name>
</gene>
<dbReference type="EMBL" id="LJZV01000012">
    <property type="protein sequence ID" value="KZD91606.1"/>
    <property type="molecule type" value="Genomic_DNA"/>
</dbReference>
<protein>
    <submittedName>
        <fullName evidence="1">Uncharacterized protein</fullName>
    </submittedName>
</protein>
<evidence type="ECO:0000313" key="2">
    <source>
        <dbReference type="Proteomes" id="UP000076442"/>
    </source>
</evidence>